<dbReference type="OrthoDB" id="1452462at2"/>
<feature type="transmembrane region" description="Helical" evidence="1">
    <location>
        <begin position="42"/>
        <end position="60"/>
    </location>
</feature>
<evidence type="ECO:0000313" key="2">
    <source>
        <dbReference type="EMBL" id="OKS87448.1"/>
    </source>
</evidence>
<evidence type="ECO:0000256" key="1">
    <source>
        <dbReference type="SAM" id="Phobius"/>
    </source>
</evidence>
<organism evidence="2 3">
    <name type="scientific">Mucilaginibacter polytrichastri</name>
    <dbReference type="NCBI Taxonomy" id="1302689"/>
    <lineage>
        <taxon>Bacteria</taxon>
        <taxon>Pseudomonadati</taxon>
        <taxon>Bacteroidota</taxon>
        <taxon>Sphingobacteriia</taxon>
        <taxon>Sphingobacteriales</taxon>
        <taxon>Sphingobacteriaceae</taxon>
        <taxon>Mucilaginibacter</taxon>
    </lineage>
</organism>
<dbReference type="AlphaFoldDB" id="A0A1Q6A0C1"/>
<accession>A0A1Q6A0C1</accession>
<gene>
    <name evidence="2" type="ORF">RG47T_2909</name>
</gene>
<evidence type="ECO:0000313" key="3">
    <source>
        <dbReference type="Proteomes" id="UP000186720"/>
    </source>
</evidence>
<name>A0A1Q6A0C1_9SPHI</name>
<sequence length="81" mass="9061">MKTFIGILAVLISLAFISLLVLRIWDIQIITLQAIIRSSKTLVVLGIAAVLLIVYYGAFFRSSERLYNEDRGNRAHPKAGQ</sequence>
<feature type="transmembrane region" description="Helical" evidence="1">
    <location>
        <begin position="6"/>
        <end position="22"/>
    </location>
</feature>
<dbReference type="Proteomes" id="UP000186720">
    <property type="component" value="Unassembled WGS sequence"/>
</dbReference>
<keyword evidence="1" id="KW-0812">Transmembrane</keyword>
<dbReference type="EMBL" id="MPPL01000001">
    <property type="protein sequence ID" value="OKS87448.1"/>
    <property type="molecule type" value="Genomic_DNA"/>
</dbReference>
<comment type="caution">
    <text evidence="2">The sequence shown here is derived from an EMBL/GenBank/DDBJ whole genome shotgun (WGS) entry which is preliminary data.</text>
</comment>
<dbReference type="RefSeq" id="WP_074490057.1">
    <property type="nucleotide sequence ID" value="NZ_FPAM01000006.1"/>
</dbReference>
<dbReference type="STRING" id="1302689.RG47T_2909"/>
<protein>
    <submittedName>
        <fullName evidence="2">Uncharacterized protein</fullName>
    </submittedName>
</protein>
<keyword evidence="1" id="KW-1133">Transmembrane helix</keyword>
<keyword evidence="1" id="KW-0472">Membrane</keyword>
<keyword evidence="3" id="KW-1185">Reference proteome</keyword>
<proteinExistence type="predicted"/>
<reference evidence="2 3" key="1">
    <citation type="submission" date="2016-11" db="EMBL/GenBank/DDBJ databases">
        <title>Whole Genome Sequencing of Mucilaginibacter polytrichastri RG4-7(T) isolated from the moss sample.</title>
        <authorList>
            <person name="Li Y."/>
        </authorList>
    </citation>
    <scope>NUCLEOTIDE SEQUENCE [LARGE SCALE GENOMIC DNA]</scope>
    <source>
        <strain evidence="2 3">RG4-7</strain>
    </source>
</reference>